<evidence type="ECO:0008006" key="2">
    <source>
        <dbReference type="Google" id="ProtNLM"/>
    </source>
</evidence>
<dbReference type="EMBL" id="FPHB01000054">
    <property type="protein sequence ID" value="SFV61679.1"/>
    <property type="molecule type" value="Genomic_DNA"/>
</dbReference>
<accession>A0A1W1C7E4</accession>
<protein>
    <recommendedName>
        <fullName evidence="2">Formylmethanofuran dehydrogenase subunit E domain-containing protein</fullName>
    </recommendedName>
</protein>
<dbReference type="AlphaFoldDB" id="A0A1W1C7E4"/>
<name>A0A1W1C7E4_9ZZZZ</name>
<proteinExistence type="predicted"/>
<gene>
    <name evidence="1" type="ORF">MNB_SM-7-673</name>
</gene>
<organism evidence="1">
    <name type="scientific">hydrothermal vent metagenome</name>
    <dbReference type="NCBI Taxonomy" id="652676"/>
    <lineage>
        <taxon>unclassified sequences</taxon>
        <taxon>metagenomes</taxon>
        <taxon>ecological metagenomes</taxon>
    </lineage>
</organism>
<sequence>MQYPKFFDTIETIVVYDDLCKFLGVNEDGILEFSYADIVKSAGHSCATVAGAYLMAQKGLQALYKGATPQRGEIKVELKKAPREENSGVVGAVISNITGATSDFGFGGIPTGKYNRRDLLFFGVDIEHDLCLTRLDNGEKVYVDYKPQKVVNPMAILMSAIKPDAT</sequence>
<evidence type="ECO:0000313" key="1">
    <source>
        <dbReference type="EMBL" id="SFV61679.1"/>
    </source>
</evidence>
<reference evidence="1" key="1">
    <citation type="submission" date="2016-10" db="EMBL/GenBank/DDBJ databases">
        <authorList>
            <person name="de Groot N.N."/>
        </authorList>
    </citation>
    <scope>NUCLEOTIDE SEQUENCE</scope>
</reference>